<organism evidence="1 3">
    <name type="scientific">Streptococcus gallolyticus</name>
    <dbReference type="NCBI Taxonomy" id="315405"/>
    <lineage>
        <taxon>Bacteria</taxon>
        <taxon>Bacillati</taxon>
        <taxon>Bacillota</taxon>
        <taxon>Bacilli</taxon>
        <taxon>Lactobacillales</taxon>
        <taxon>Streptococcaceae</taxon>
        <taxon>Streptococcus</taxon>
    </lineage>
</organism>
<comment type="caution">
    <text evidence="1">The sequence shown here is derived from an EMBL/GenBank/DDBJ whole genome shotgun (WGS) entry which is preliminary data.</text>
</comment>
<dbReference type="EMBL" id="SVAF01000055">
    <property type="protein sequence ID" value="MBE6165724.1"/>
    <property type="molecule type" value="Genomic_DNA"/>
</dbReference>
<dbReference type="EMBL" id="SVAF01000005">
    <property type="protein sequence ID" value="MBE6164279.1"/>
    <property type="molecule type" value="Genomic_DNA"/>
</dbReference>
<gene>
    <name evidence="1" type="ORF">E7156_03010</name>
    <name evidence="2" type="ORF">E7156_10740</name>
</gene>
<dbReference type="Proteomes" id="UP000700800">
    <property type="component" value="Unassembled WGS sequence"/>
</dbReference>
<evidence type="ECO:0000313" key="2">
    <source>
        <dbReference type="EMBL" id="MBE6165724.1"/>
    </source>
</evidence>
<protein>
    <submittedName>
        <fullName evidence="1">Fructose-6-phosphate aldolase</fullName>
    </submittedName>
</protein>
<evidence type="ECO:0000313" key="3">
    <source>
        <dbReference type="Proteomes" id="UP000700800"/>
    </source>
</evidence>
<reference evidence="1" key="1">
    <citation type="submission" date="2019-04" db="EMBL/GenBank/DDBJ databases">
        <title>Evolution of Biomass-Degrading Anaerobic Consortia Revealed by Metagenomics.</title>
        <authorList>
            <person name="Peng X."/>
        </authorList>
    </citation>
    <scope>NUCLEOTIDE SEQUENCE</scope>
    <source>
        <strain evidence="1">SIG195</strain>
    </source>
</reference>
<dbReference type="AlphaFoldDB" id="A0A927XJ09"/>
<proteinExistence type="predicted"/>
<accession>A0A927XJ09</accession>
<evidence type="ECO:0000313" key="1">
    <source>
        <dbReference type="EMBL" id="MBE6164279.1"/>
    </source>
</evidence>
<name>A0A927XJ09_9STRE</name>
<sequence>MKFFLDTADVSAIKTINELGVVD</sequence>
<feature type="non-terminal residue" evidence="1">
    <location>
        <position position="23"/>
    </location>
</feature>